<protein>
    <recommendedName>
        <fullName evidence="4">Protein panoramix</fullName>
    </recommendedName>
</protein>
<dbReference type="EMBL" id="JAMKOV010000014">
    <property type="protein sequence ID" value="KAI8036928.1"/>
    <property type="molecule type" value="Genomic_DNA"/>
</dbReference>
<feature type="compositionally biased region" description="Basic and acidic residues" evidence="1">
    <location>
        <begin position="77"/>
        <end position="89"/>
    </location>
</feature>
<dbReference type="Proteomes" id="UP001059596">
    <property type="component" value="Unassembled WGS sequence"/>
</dbReference>
<name>A0A9P9YHM9_9MUSC</name>
<dbReference type="AlphaFoldDB" id="A0A9P9YHM9"/>
<reference evidence="2" key="1">
    <citation type="journal article" date="2023" name="Genome Biol. Evol.">
        <title>Long-read-based Genome Assembly of Drosophila gunungcola Reveals Fewer Chemosensory Genes in Flower-breeding Species.</title>
        <authorList>
            <person name="Negi A."/>
            <person name="Liao B.Y."/>
            <person name="Yeh S.D."/>
        </authorList>
    </citation>
    <scope>NUCLEOTIDE SEQUENCE</scope>
    <source>
        <strain evidence="2">Sukarami</strain>
    </source>
</reference>
<keyword evidence="3" id="KW-1185">Reference proteome</keyword>
<accession>A0A9P9YHM9</accession>
<feature type="compositionally biased region" description="Basic and acidic residues" evidence="1">
    <location>
        <begin position="175"/>
        <end position="192"/>
    </location>
</feature>
<evidence type="ECO:0000256" key="1">
    <source>
        <dbReference type="SAM" id="MobiDB-lite"/>
    </source>
</evidence>
<proteinExistence type="predicted"/>
<evidence type="ECO:0000313" key="2">
    <source>
        <dbReference type="EMBL" id="KAI8036928.1"/>
    </source>
</evidence>
<gene>
    <name evidence="2" type="ORF">M5D96_010241</name>
</gene>
<organism evidence="2 3">
    <name type="scientific">Drosophila gunungcola</name>
    <name type="common">fruit fly</name>
    <dbReference type="NCBI Taxonomy" id="103775"/>
    <lineage>
        <taxon>Eukaryota</taxon>
        <taxon>Metazoa</taxon>
        <taxon>Ecdysozoa</taxon>
        <taxon>Arthropoda</taxon>
        <taxon>Hexapoda</taxon>
        <taxon>Insecta</taxon>
        <taxon>Pterygota</taxon>
        <taxon>Neoptera</taxon>
        <taxon>Endopterygota</taxon>
        <taxon>Diptera</taxon>
        <taxon>Brachycera</taxon>
        <taxon>Muscomorpha</taxon>
        <taxon>Ephydroidea</taxon>
        <taxon>Drosophilidae</taxon>
        <taxon>Drosophila</taxon>
        <taxon>Sophophora</taxon>
    </lineage>
</organism>
<comment type="caution">
    <text evidence="2">The sequence shown here is derived from an EMBL/GenBank/DDBJ whole genome shotgun (WGS) entry which is preliminary data.</text>
</comment>
<evidence type="ECO:0008006" key="4">
    <source>
        <dbReference type="Google" id="ProtNLM"/>
    </source>
</evidence>
<feature type="compositionally biased region" description="Basic and acidic residues" evidence="1">
    <location>
        <begin position="234"/>
        <end position="243"/>
    </location>
</feature>
<feature type="compositionally biased region" description="Basic residues" evidence="1">
    <location>
        <begin position="198"/>
        <end position="226"/>
    </location>
</feature>
<sequence>MDLPIKLEVKVENCEEGAIDEDEATPLRQCTGDSPPHAFATEVPMSGSGWDSDPGDGGPRSAPPTPGAHLENNLDAVEPKEEPKIKEDVEQMLEDMLNDPFDIETPAPAYVLPSIKLQLAEQSSCNRDGLPSDFRNRNSLDDMDLCTLDVSKDLIPDNPQEAQQPGKSDGGEGSDNAKDLVARKREILKELGSENGKQKKKKKKHKKDRSHRSRRDKEGSKKRKRSASTQDESPEQRCSGEHSHRSRRHRVKTENPDELECVPVRADERHIRVVEVSNLYERQPQQAELNTENLSKADKRNLAVARAELVLEMFQKRANKEKVDEYHMVDTVCKLPINESFRNQDCFENPSPLCNNMNVVYEFNSTPGTKIDLAKWGLEVVPRATSELLRLLGIDVARLKQIQSTAKPSQRILKLKQEQLEQGLGPDVEADTATLYKNAATQTERMTATHDAGTQVRLQSLFKGAFWQDPNFDQMDLTQQQSNVMYSLQALSKSLPDATLAMKLYRALEPAVAIKRAAERQKTSFN</sequence>
<evidence type="ECO:0000313" key="3">
    <source>
        <dbReference type="Proteomes" id="UP001059596"/>
    </source>
</evidence>
<feature type="region of interest" description="Disordered" evidence="1">
    <location>
        <begin position="122"/>
        <end position="255"/>
    </location>
</feature>
<feature type="region of interest" description="Disordered" evidence="1">
    <location>
        <begin position="17"/>
        <end position="92"/>
    </location>
</feature>